<proteinExistence type="predicted"/>
<keyword evidence="2" id="KW-0614">Plasmid</keyword>
<dbReference type="Gene3D" id="3.30.450.40">
    <property type="match status" value="1"/>
</dbReference>
<dbReference type="SUPFAM" id="SSF46955">
    <property type="entry name" value="Putative DNA-binding domain"/>
    <property type="match status" value="1"/>
</dbReference>
<sequence>MDEILTTAQTAKLLGVSVRTAQLWVESGEIPSWKTPGGHRRIPRAAIAEMLASRRSDTNVRAVAVVLARPENANAWRSLSGHGYMVKVLEDPLAAAVVIGESLPDLIVIENDEGDERVRLAKKLCEDPLLSSALTVLRTKVGAEVSSANKRQPLALSIDQPVDLAIAAILEHLKHRPSVAVTNLTYPLPANEDDRLKAVKASGLLYSPREAAFDALIDMAIRIFHAPIAMFTLLTSTEQWFKARAGYDGELTPREWSFCNYTLAANELTVLNDLPSDPRFKDNPTLGAPHCFRFYAGAPVRDENGFALGSICIIDRVTREFGPDDRTALTALADAAAQTIKSRSQERQLRHLQIKASGGWDVDFARR</sequence>
<reference evidence="2 3" key="1">
    <citation type="submission" date="2018-07" db="EMBL/GenBank/DDBJ databases">
        <title>Rhizobium leguminosarum strain:ATCC 14479 Genome sequencing and assembly.</title>
        <authorList>
            <person name="Chakraborty R."/>
        </authorList>
    </citation>
    <scope>NUCLEOTIDE SEQUENCE [LARGE SCALE GENOMIC DNA]</scope>
    <source>
        <strain evidence="2 3">ATCC 14479</strain>
        <plasmid evidence="3">Plasmid unnamed1</plasmid>
    </source>
</reference>
<dbReference type="SMART" id="SM00065">
    <property type="entry name" value="GAF"/>
    <property type="match status" value="1"/>
</dbReference>
<dbReference type="InterPro" id="IPR041657">
    <property type="entry name" value="HTH_17"/>
</dbReference>
<dbReference type="InterPro" id="IPR003018">
    <property type="entry name" value="GAF"/>
</dbReference>
<dbReference type="GO" id="GO:0003677">
    <property type="term" value="F:DNA binding"/>
    <property type="evidence" value="ECO:0007669"/>
    <property type="project" value="InterPro"/>
</dbReference>
<geneLocation type="plasmid" evidence="2 3">
    <name>unnamed1</name>
</geneLocation>
<dbReference type="Gene3D" id="1.10.1660.10">
    <property type="match status" value="1"/>
</dbReference>
<accession>A0A2Z4YQI1</accession>
<dbReference type="RefSeq" id="WP_162710359.1">
    <property type="nucleotide sequence ID" value="NZ_CP030761.1"/>
</dbReference>
<name>A0A2Z4YQI1_RHILE</name>
<evidence type="ECO:0000259" key="1">
    <source>
        <dbReference type="SMART" id="SM00065"/>
    </source>
</evidence>
<gene>
    <name evidence="2" type="ORF">DLJ82_5728</name>
</gene>
<dbReference type="CDD" id="cd04762">
    <property type="entry name" value="HTH_MerR-trunc"/>
    <property type="match status" value="1"/>
</dbReference>
<protein>
    <submittedName>
        <fullName evidence="2">DNA binding domain, excisionase family domain protein</fullName>
    </submittedName>
</protein>
<organism evidence="2 3">
    <name type="scientific">Rhizobium leguminosarum</name>
    <dbReference type="NCBI Taxonomy" id="384"/>
    <lineage>
        <taxon>Bacteria</taxon>
        <taxon>Pseudomonadati</taxon>
        <taxon>Pseudomonadota</taxon>
        <taxon>Alphaproteobacteria</taxon>
        <taxon>Hyphomicrobiales</taxon>
        <taxon>Rhizobiaceae</taxon>
        <taxon>Rhizobium/Agrobacterium group</taxon>
        <taxon>Rhizobium</taxon>
    </lineage>
</organism>
<dbReference type="Pfam" id="PF12728">
    <property type="entry name" value="HTH_17"/>
    <property type="match status" value="1"/>
</dbReference>
<dbReference type="InterPro" id="IPR029016">
    <property type="entry name" value="GAF-like_dom_sf"/>
</dbReference>
<evidence type="ECO:0000313" key="2">
    <source>
        <dbReference type="EMBL" id="AXA43289.1"/>
    </source>
</evidence>
<evidence type="ECO:0000313" key="3">
    <source>
        <dbReference type="Proteomes" id="UP000251166"/>
    </source>
</evidence>
<dbReference type="NCBIfam" id="TIGR01764">
    <property type="entry name" value="excise"/>
    <property type="match status" value="1"/>
</dbReference>
<dbReference type="InterPro" id="IPR010093">
    <property type="entry name" value="SinI_DNA-bd"/>
</dbReference>
<dbReference type="PANTHER" id="PTHR43102:SF2">
    <property type="entry name" value="GAF DOMAIN-CONTAINING PROTEIN"/>
    <property type="match status" value="1"/>
</dbReference>
<dbReference type="InterPro" id="IPR009061">
    <property type="entry name" value="DNA-bd_dom_put_sf"/>
</dbReference>
<dbReference type="PANTHER" id="PTHR43102">
    <property type="entry name" value="SLR1143 PROTEIN"/>
    <property type="match status" value="1"/>
</dbReference>
<dbReference type="Pfam" id="PF01590">
    <property type="entry name" value="GAF"/>
    <property type="match status" value="1"/>
</dbReference>
<dbReference type="EMBL" id="CP030761">
    <property type="protein sequence ID" value="AXA43289.1"/>
    <property type="molecule type" value="Genomic_DNA"/>
</dbReference>
<dbReference type="AlphaFoldDB" id="A0A2Z4YQI1"/>
<dbReference type="Proteomes" id="UP000251166">
    <property type="component" value="Plasmid unnamed1"/>
</dbReference>
<dbReference type="SUPFAM" id="SSF55781">
    <property type="entry name" value="GAF domain-like"/>
    <property type="match status" value="1"/>
</dbReference>
<feature type="domain" description="GAF" evidence="1">
    <location>
        <begin position="208"/>
        <end position="350"/>
    </location>
</feature>